<dbReference type="Proteomes" id="UP000308349">
    <property type="component" value="Unassembled WGS sequence"/>
</dbReference>
<dbReference type="RefSeq" id="WP_138458637.1">
    <property type="nucleotide sequence ID" value="NZ_VBUU01000040.1"/>
</dbReference>
<gene>
    <name evidence="1" type="ORF">FEK35_27275</name>
</gene>
<dbReference type="AlphaFoldDB" id="A0A5R8P726"/>
<evidence type="ECO:0000313" key="1">
    <source>
        <dbReference type="EMBL" id="TLF96796.1"/>
    </source>
</evidence>
<dbReference type="EMBL" id="VBUU01000040">
    <property type="protein sequence ID" value="TLF96796.1"/>
    <property type="molecule type" value="Genomic_DNA"/>
</dbReference>
<accession>A0A5R8P726</accession>
<organism evidence="1 2">
    <name type="scientific">Nocardia cyriacigeorgica</name>
    <dbReference type="NCBI Taxonomy" id="135487"/>
    <lineage>
        <taxon>Bacteria</taxon>
        <taxon>Bacillati</taxon>
        <taxon>Actinomycetota</taxon>
        <taxon>Actinomycetes</taxon>
        <taxon>Mycobacteriales</taxon>
        <taxon>Nocardiaceae</taxon>
        <taxon>Nocardia</taxon>
    </lineage>
</organism>
<proteinExistence type="predicted"/>
<evidence type="ECO:0000313" key="2">
    <source>
        <dbReference type="Proteomes" id="UP000308349"/>
    </source>
</evidence>
<reference evidence="1 2" key="1">
    <citation type="submission" date="2019-05" db="EMBL/GenBank/DDBJ databases">
        <title>Genomes sequences of two Nocardia cyriacigeorgica environmental isolates, type strains Nocardia asteroides ATCC 19247 and Nocardia cyriacigeorgica DSM 44484.</title>
        <authorList>
            <person name="Vautrin F."/>
            <person name="Bergeron E."/>
            <person name="Dubost A."/>
            <person name="Abrouk D."/>
            <person name="Rodriguez Nava V."/>
            <person name="Pujic P."/>
        </authorList>
    </citation>
    <scope>NUCLEOTIDE SEQUENCE [LARGE SCALE GENOMIC DNA]</scope>
    <source>
        <strain evidence="1 2">EML 1456</strain>
    </source>
</reference>
<dbReference type="OrthoDB" id="3577809at2"/>
<comment type="caution">
    <text evidence="1">The sequence shown here is derived from an EMBL/GenBank/DDBJ whole genome shotgun (WGS) entry which is preliminary data.</text>
</comment>
<name>A0A5R8P726_9NOCA</name>
<sequence length="108" mass="11660">MKVRFIGGESGGDGSPRLYVSDRATLVVQGWKTDRDDVIEIPHRLLQFCEPGTCLHGLQDTGHGTFLLEGTPVVDPEALEQMQIPGHEAAVEIPIGVEVRPDAATARS</sequence>
<protein>
    <submittedName>
        <fullName evidence="1">Uncharacterized protein</fullName>
    </submittedName>
</protein>